<dbReference type="AlphaFoldDB" id="X1IQK4"/>
<feature type="non-terminal residue" evidence="1">
    <location>
        <position position="80"/>
    </location>
</feature>
<sequence>MTMFDLKDEYWEFENLILSHPLIPSEVKNKFKIMIDSHRISYVKCWEIPFDIKEKQIINILVKLQLENQGHPNKDELAKI</sequence>
<proteinExistence type="predicted"/>
<protein>
    <submittedName>
        <fullName evidence="1">Uncharacterized protein</fullName>
    </submittedName>
</protein>
<accession>X1IQK4</accession>
<dbReference type="EMBL" id="BARU01026921">
    <property type="protein sequence ID" value="GAH68404.1"/>
    <property type="molecule type" value="Genomic_DNA"/>
</dbReference>
<name>X1IQK4_9ZZZZ</name>
<reference evidence="1" key="1">
    <citation type="journal article" date="2014" name="Front. Microbiol.">
        <title>High frequency of phylogenetically diverse reductive dehalogenase-homologous genes in deep subseafloor sedimentary metagenomes.</title>
        <authorList>
            <person name="Kawai M."/>
            <person name="Futagami T."/>
            <person name="Toyoda A."/>
            <person name="Takaki Y."/>
            <person name="Nishi S."/>
            <person name="Hori S."/>
            <person name="Arai W."/>
            <person name="Tsubouchi T."/>
            <person name="Morono Y."/>
            <person name="Uchiyama I."/>
            <person name="Ito T."/>
            <person name="Fujiyama A."/>
            <person name="Inagaki F."/>
            <person name="Takami H."/>
        </authorList>
    </citation>
    <scope>NUCLEOTIDE SEQUENCE</scope>
    <source>
        <strain evidence="1">Expedition CK06-06</strain>
    </source>
</reference>
<organism evidence="1">
    <name type="scientific">marine sediment metagenome</name>
    <dbReference type="NCBI Taxonomy" id="412755"/>
    <lineage>
        <taxon>unclassified sequences</taxon>
        <taxon>metagenomes</taxon>
        <taxon>ecological metagenomes</taxon>
    </lineage>
</organism>
<comment type="caution">
    <text evidence="1">The sequence shown here is derived from an EMBL/GenBank/DDBJ whole genome shotgun (WGS) entry which is preliminary data.</text>
</comment>
<evidence type="ECO:0000313" key="1">
    <source>
        <dbReference type="EMBL" id="GAH68404.1"/>
    </source>
</evidence>
<gene>
    <name evidence="1" type="ORF">S03H2_43195</name>
</gene>